<name>A0A9Q0T5W9_9ROSI</name>
<evidence type="ECO:0000313" key="1">
    <source>
        <dbReference type="EMBL" id="KAJ6701745.1"/>
    </source>
</evidence>
<organism evidence="1 2">
    <name type="scientific">Salix koriyanagi</name>
    <dbReference type="NCBI Taxonomy" id="2511006"/>
    <lineage>
        <taxon>Eukaryota</taxon>
        <taxon>Viridiplantae</taxon>
        <taxon>Streptophyta</taxon>
        <taxon>Embryophyta</taxon>
        <taxon>Tracheophyta</taxon>
        <taxon>Spermatophyta</taxon>
        <taxon>Magnoliopsida</taxon>
        <taxon>eudicotyledons</taxon>
        <taxon>Gunneridae</taxon>
        <taxon>Pentapetalae</taxon>
        <taxon>rosids</taxon>
        <taxon>fabids</taxon>
        <taxon>Malpighiales</taxon>
        <taxon>Salicaceae</taxon>
        <taxon>Saliceae</taxon>
        <taxon>Salix</taxon>
    </lineage>
</organism>
<dbReference type="Proteomes" id="UP001151752">
    <property type="component" value="Chromosome 1"/>
</dbReference>
<comment type="caution">
    <text evidence="1">The sequence shown here is derived from an EMBL/GenBank/DDBJ whole genome shotgun (WGS) entry which is preliminary data.</text>
</comment>
<protein>
    <submittedName>
        <fullName evidence="1">Uncharacterized protein</fullName>
    </submittedName>
</protein>
<dbReference type="EMBL" id="JAPFFM010000016">
    <property type="protein sequence ID" value="KAJ6701745.1"/>
    <property type="molecule type" value="Genomic_DNA"/>
</dbReference>
<keyword evidence="2" id="KW-1185">Reference proteome</keyword>
<sequence length="62" mass="7235">MSRNSCTGTDNKNTSIHLIKDRLCRQLGHHRSCNHLHSALHHWIFLLFLPLYPLVSHISHNI</sequence>
<dbReference type="AlphaFoldDB" id="A0A9Q0T5W9"/>
<proteinExistence type="predicted"/>
<reference evidence="1" key="1">
    <citation type="submission" date="2022-11" db="EMBL/GenBank/DDBJ databases">
        <authorList>
            <person name="Hyden B.L."/>
            <person name="Feng K."/>
            <person name="Yates T."/>
            <person name="Jawdy S."/>
            <person name="Smart L.B."/>
            <person name="Muchero W."/>
        </authorList>
    </citation>
    <scope>NUCLEOTIDE SEQUENCE</scope>
    <source>
        <tissue evidence="1">Shoot tip</tissue>
    </source>
</reference>
<evidence type="ECO:0000313" key="2">
    <source>
        <dbReference type="Proteomes" id="UP001151752"/>
    </source>
</evidence>
<accession>A0A9Q0T5W9</accession>
<feature type="non-terminal residue" evidence="1">
    <location>
        <position position="62"/>
    </location>
</feature>
<reference evidence="1" key="2">
    <citation type="journal article" date="2023" name="Int. J. Mol. Sci.">
        <title>De Novo Assembly and Annotation of 11 Diverse Shrub Willow (Salix) Genomes Reveals Novel Gene Organization in Sex-Linked Regions.</title>
        <authorList>
            <person name="Hyden B."/>
            <person name="Feng K."/>
            <person name="Yates T.B."/>
            <person name="Jawdy S."/>
            <person name="Cereghino C."/>
            <person name="Smart L.B."/>
            <person name="Muchero W."/>
        </authorList>
    </citation>
    <scope>NUCLEOTIDE SEQUENCE</scope>
    <source>
        <tissue evidence="1">Shoot tip</tissue>
    </source>
</reference>
<gene>
    <name evidence="1" type="ORF">OIU74_013003</name>
</gene>